<proteinExistence type="predicted"/>
<keyword evidence="2" id="KW-1185">Reference proteome</keyword>
<reference evidence="1 2" key="1">
    <citation type="submission" date="2022-11" db="EMBL/GenBank/DDBJ databases">
        <title>Minimal conservation of predation-associated metabolite biosynthetic gene clusters underscores biosynthetic potential of Myxococcota including descriptions for ten novel species: Archangium lansinium sp. nov., Myxococcus landrumus sp. nov., Nannocystis bai.</title>
        <authorList>
            <person name="Ahearne A."/>
            <person name="Stevens C."/>
            <person name="Dowd S."/>
        </authorList>
    </citation>
    <scope>NUCLEOTIDE SEQUENCE [LARGE SCALE GENOMIC DNA]</scope>
    <source>
        <strain evidence="1 2">RJM3</strain>
    </source>
</reference>
<name>A0ABT5EGD2_9BACT</name>
<evidence type="ECO:0000313" key="1">
    <source>
        <dbReference type="EMBL" id="MDC0740888.1"/>
    </source>
</evidence>
<dbReference type="RefSeq" id="WP_271916094.1">
    <property type="nucleotide sequence ID" value="NZ_JAQNDO010000001.1"/>
</dbReference>
<dbReference type="Proteomes" id="UP001221411">
    <property type="component" value="Unassembled WGS sequence"/>
</dbReference>
<sequence>MAARDNELLDEIRAVLANAAKGKGPVPQFLTSFQILNRLPATTREWLITEYGRPGEGAKAHFAAASAIAASLKKLGGEVDVMYFDARGVSFDVGGEQVRSGYPLCGLYRLRQTEPEIT</sequence>
<comment type="caution">
    <text evidence="1">The sequence shown here is derived from an EMBL/GenBank/DDBJ whole genome shotgun (WGS) entry which is preliminary data.</text>
</comment>
<accession>A0ABT5EGD2</accession>
<protein>
    <submittedName>
        <fullName evidence="1">Uncharacterized protein</fullName>
    </submittedName>
</protein>
<dbReference type="EMBL" id="JAQNDO010000001">
    <property type="protein sequence ID" value="MDC0740888.1"/>
    <property type="molecule type" value="Genomic_DNA"/>
</dbReference>
<organism evidence="1 2">
    <name type="scientific">Polyangium mundeleinium</name>
    <dbReference type="NCBI Taxonomy" id="2995306"/>
    <lineage>
        <taxon>Bacteria</taxon>
        <taxon>Pseudomonadati</taxon>
        <taxon>Myxococcota</taxon>
        <taxon>Polyangia</taxon>
        <taxon>Polyangiales</taxon>
        <taxon>Polyangiaceae</taxon>
        <taxon>Polyangium</taxon>
    </lineage>
</organism>
<gene>
    <name evidence="1" type="ORF">POL67_05990</name>
</gene>
<evidence type="ECO:0000313" key="2">
    <source>
        <dbReference type="Proteomes" id="UP001221411"/>
    </source>
</evidence>